<protein>
    <recommendedName>
        <fullName evidence="2">Exosome protein</fullName>
    </recommendedName>
</protein>
<evidence type="ECO:0008006" key="2">
    <source>
        <dbReference type="Google" id="ProtNLM"/>
    </source>
</evidence>
<gene>
    <name evidence="1" type="ORF">ENU21_00685</name>
</gene>
<dbReference type="PANTHER" id="PTHR38816">
    <property type="entry name" value="EXOSOME SUBUNIT, DUF54 FAMILY-RELATED"/>
    <property type="match status" value="1"/>
</dbReference>
<dbReference type="Pfam" id="PF01877">
    <property type="entry name" value="RNA_binding"/>
    <property type="match status" value="1"/>
</dbReference>
<dbReference type="InterPro" id="IPR022803">
    <property type="entry name" value="Ribosomal_uL5_dom_sf"/>
</dbReference>
<comment type="caution">
    <text evidence="1">The sequence shown here is derived from an EMBL/GenBank/DDBJ whole genome shotgun (WGS) entry which is preliminary data.</text>
</comment>
<name>A0A7C4D1G7_THEPE</name>
<dbReference type="Gene3D" id="3.30.1440.10">
    <property type="match status" value="1"/>
</dbReference>
<proteinExistence type="predicted"/>
<dbReference type="EMBL" id="DTBQ01000021">
    <property type="protein sequence ID" value="HGM46254.1"/>
    <property type="molecule type" value="Genomic_DNA"/>
</dbReference>
<accession>A0A7C4D1G7</accession>
<dbReference type="PANTHER" id="PTHR38816:SF1">
    <property type="entry name" value="EXOSOME SUBUNIT"/>
    <property type="match status" value="1"/>
</dbReference>
<organism evidence="1">
    <name type="scientific">Thermofilum pendens</name>
    <dbReference type="NCBI Taxonomy" id="2269"/>
    <lineage>
        <taxon>Archaea</taxon>
        <taxon>Thermoproteota</taxon>
        <taxon>Thermoprotei</taxon>
        <taxon>Thermofilales</taxon>
        <taxon>Thermofilaceae</taxon>
        <taxon>Thermofilum</taxon>
    </lineage>
</organism>
<sequence length="136" mass="15277">MELPGLKEPVRIELSCHVHATEDEQKVLRALWNVLPEHMRESGRVSVTSFKARGYYGNPILIITASVSGPEAKEVLEHLFEKLSSEDRKYLSATLNARLQGGKLYLRLNKQKAYAGVIGLSEGDDVIRVVVSFKRK</sequence>
<dbReference type="AlphaFoldDB" id="A0A7C4D1G7"/>
<dbReference type="InterPro" id="IPR002739">
    <property type="entry name" value="PAB1135-like"/>
</dbReference>
<dbReference type="SUPFAM" id="SSF55282">
    <property type="entry name" value="RL5-like"/>
    <property type="match status" value="1"/>
</dbReference>
<evidence type="ECO:0000313" key="1">
    <source>
        <dbReference type="EMBL" id="HGM46254.1"/>
    </source>
</evidence>
<reference evidence="1" key="1">
    <citation type="journal article" date="2020" name="mSystems">
        <title>Genome- and Community-Level Interaction Insights into Carbon Utilization and Element Cycling Functions of Hydrothermarchaeota in Hydrothermal Sediment.</title>
        <authorList>
            <person name="Zhou Z."/>
            <person name="Liu Y."/>
            <person name="Xu W."/>
            <person name="Pan J."/>
            <person name="Luo Z.H."/>
            <person name="Li M."/>
        </authorList>
    </citation>
    <scope>NUCLEOTIDE SEQUENCE</scope>
    <source>
        <strain evidence="1">SpSt-649</strain>
    </source>
</reference>